<name>A0A7J5YSZ0_DISMA</name>
<sequence>MVSPSSQNRSPLAAPPSESAVTRWSGCPLLTHSVSMRAKYLATNRPDQNRRSVPTTSWTRAAGPTPPPDPSPRSTRDHNHPG</sequence>
<dbReference type="AlphaFoldDB" id="A0A7J5YSZ0"/>
<keyword evidence="3" id="KW-1185">Reference proteome</keyword>
<gene>
    <name evidence="2" type="ORF">F7725_005940</name>
</gene>
<feature type="region of interest" description="Disordered" evidence="1">
    <location>
        <begin position="1"/>
        <end position="23"/>
    </location>
</feature>
<dbReference type="EMBL" id="JAAKFY010000009">
    <property type="protein sequence ID" value="KAF3852585.1"/>
    <property type="molecule type" value="Genomic_DNA"/>
</dbReference>
<feature type="compositionally biased region" description="Polar residues" evidence="1">
    <location>
        <begin position="1"/>
        <end position="10"/>
    </location>
</feature>
<feature type="region of interest" description="Disordered" evidence="1">
    <location>
        <begin position="41"/>
        <end position="82"/>
    </location>
</feature>
<proteinExistence type="predicted"/>
<evidence type="ECO:0000313" key="2">
    <source>
        <dbReference type="EMBL" id="KAF3852585.1"/>
    </source>
</evidence>
<evidence type="ECO:0000256" key="1">
    <source>
        <dbReference type="SAM" id="MobiDB-lite"/>
    </source>
</evidence>
<organism evidence="2 3">
    <name type="scientific">Dissostichus mawsoni</name>
    <name type="common">Antarctic cod</name>
    <dbReference type="NCBI Taxonomy" id="36200"/>
    <lineage>
        <taxon>Eukaryota</taxon>
        <taxon>Metazoa</taxon>
        <taxon>Chordata</taxon>
        <taxon>Craniata</taxon>
        <taxon>Vertebrata</taxon>
        <taxon>Euteleostomi</taxon>
        <taxon>Actinopterygii</taxon>
        <taxon>Neopterygii</taxon>
        <taxon>Teleostei</taxon>
        <taxon>Neoteleostei</taxon>
        <taxon>Acanthomorphata</taxon>
        <taxon>Eupercaria</taxon>
        <taxon>Perciformes</taxon>
        <taxon>Notothenioidei</taxon>
        <taxon>Nototheniidae</taxon>
        <taxon>Dissostichus</taxon>
    </lineage>
</organism>
<accession>A0A7J5YSZ0</accession>
<protein>
    <submittedName>
        <fullName evidence="2">Uncharacterized protein</fullName>
    </submittedName>
</protein>
<dbReference type="Proteomes" id="UP000518266">
    <property type="component" value="Unassembled WGS sequence"/>
</dbReference>
<reference evidence="2 3" key="1">
    <citation type="submission" date="2020-03" db="EMBL/GenBank/DDBJ databases">
        <title>Dissostichus mawsoni Genome sequencing and assembly.</title>
        <authorList>
            <person name="Park H."/>
        </authorList>
    </citation>
    <scope>NUCLEOTIDE SEQUENCE [LARGE SCALE GENOMIC DNA]</scope>
    <source>
        <strain evidence="2">DM0001</strain>
        <tissue evidence="2">Muscle</tissue>
    </source>
</reference>
<evidence type="ECO:0000313" key="3">
    <source>
        <dbReference type="Proteomes" id="UP000518266"/>
    </source>
</evidence>
<comment type="caution">
    <text evidence="2">The sequence shown here is derived from an EMBL/GenBank/DDBJ whole genome shotgun (WGS) entry which is preliminary data.</text>
</comment>